<comment type="cofactor">
    <cofactor evidence="1">
        <name>FAD</name>
        <dbReference type="ChEBI" id="CHEBI:57692"/>
    </cofactor>
</comment>
<dbReference type="GO" id="GO:0004497">
    <property type="term" value="F:monooxygenase activity"/>
    <property type="evidence" value="ECO:0007669"/>
    <property type="project" value="UniProtKB-KW"/>
</dbReference>
<protein>
    <submittedName>
        <fullName evidence="8">Putative lysine/ornithine N-monooxygenase</fullName>
    </submittedName>
</protein>
<name>A0A075BS22_9CAUD</name>
<evidence type="ECO:0000256" key="7">
    <source>
        <dbReference type="ARBA" id="ARBA00023002"/>
    </source>
</evidence>
<evidence type="ECO:0000256" key="1">
    <source>
        <dbReference type="ARBA" id="ARBA00001974"/>
    </source>
</evidence>
<comment type="similarity">
    <text evidence="3">Belongs to the lysine N(6)-hydroxylase/L-ornithine N(5)-oxygenase family.</text>
</comment>
<evidence type="ECO:0000313" key="9">
    <source>
        <dbReference type="Proteomes" id="UP000028567"/>
    </source>
</evidence>
<keyword evidence="9" id="KW-1185">Reference proteome</keyword>
<dbReference type="SUPFAM" id="SSF51905">
    <property type="entry name" value="FAD/NAD(P)-binding domain"/>
    <property type="match status" value="1"/>
</dbReference>
<keyword evidence="6" id="KW-0521">NADP</keyword>
<keyword evidence="8" id="KW-0503">Monooxygenase</keyword>
<dbReference type="RefSeq" id="YP_009217790.1">
    <property type="nucleotide sequence ID" value="NC_029002.1"/>
</dbReference>
<accession>A0A075BS22</accession>
<dbReference type="InterPro" id="IPR025700">
    <property type="entry name" value="Lys/Orn_oxygenase"/>
</dbReference>
<dbReference type="KEGG" id="vg:26643284"/>
<sequence length="332" mass="37312">MGLGPRGLSVALEALSRGLTARAWDPRPLSSWSKDEVVPNLQMRSPISFDLCTNIEGADYSLCHYLQRERILGSQREIEAVQERCNRDVFEGYLQWALQRALSMGLEIGPLEEGPLVIATGQREQRVPDWTVGYDTHTLSHYLKHPARNKRLLVLGSGQGAAEAVAYLAQNNEVTWSHGGYRIDNYPAPSYTHWYNKTALGGYYRTLPLNKRAEYLSRVKRWGPSITPYIANELAQYNYKEMPRITNSREIPGVDSIVLATGFYPSWPMNYPADPILVRFPLVKPGFRLIKNVYITGIGATAYDGPRQNSLISAGVTSREIVNAIIEDAIVR</sequence>
<reference evidence="8 9" key="1">
    <citation type="submission" date="2013-07" db="EMBL/GenBank/DDBJ databases">
        <title>Sequencing and analysis of the complete genome of Microcystis aeruginosa phage MaMV-DC.</title>
        <authorList>
            <person name="Ou T."/>
            <person name="Li S.H."/>
            <person name="Zhang Q.Y."/>
        </authorList>
    </citation>
    <scope>NUCLEOTIDE SEQUENCE [LARGE SCALE GENOMIC DNA]</scope>
</reference>
<dbReference type="EMBL" id="KF356199">
    <property type="protein sequence ID" value="AGR48671.1"/>
    <property type="molecule type" value="Genomic_DNA"/>
</dbReference>
<evidence type="ECO:0000313" key="8">
    <source>
        <dbReference type="EMBL" id="AGR48671.1"/>
    </source>
</evidence>
<evidence type="ECO:0000256" key="2">
    <source>
        <dbReference type="ARBA" id="ARBA00004924"/>
    </source>
</evidence>
<evidence type="ECO:0000256" key="5">
    <source>
        <dbReference type="ARBA" id="ARBA00022827"/>
    </source>
</evidence>
<evidence type="ECO:0000256" key="4">
    <source>
        <dbReference type="ARBA" id="ARBA00022630"/>
    </source>
</evidence>
<gene>
    <name evidence="8" type="ORF">MaMVDC_106</name>
</gene>
<evidence type="ECO:0000256" key="3">
    <source>
        <dbReference type="ARBA" id="ARBA00007588"/>
    </source>
</evidence>
<keyword evidence="5" id="KW-0274">FAD</keyword>
<dbReference type="Gene3D" id="3.50.50.60">
    <property type="entry name" value="FAD/NAD(P)-binding domain"/>
    <property type="match status" value="2"/>
</dbReference>
<dbReference type="Proteomes" id="UP000028567">
    <property type="component" value="Segment"/>
</dbReference>
<proteinExistence type="inferred from homology"/>
<organism evidence="8 9">
    <name type="scientific">Microcystis phage MaMV-DC</name>
    <dbReference type="NCBI Taxonomy" id="1357715"/>
    <lineage>
        <taxon>Viruses</taxon>
        <taxon>Duplodnaviria</taxon>
        <taxon>Heunggongvirae</taxon>
        <taxon>Uroviricota</taxon>
        <taxon>Caudoviricetes</taxon>
        <taxon>Fukuivirus</taxon>
        <taxon>Fukuivirus MVDC</taxon>
    </lineage>
</organism>
<keyword evidence="4" id="KW-0285">Flavoprotein</keyword>
<keyword evidence="7" id="KW-0560">Oxidoreductase</keyword>
<comment type="pathway">
    <text evidence="2">Siderophore biosynthesis.</text>
</comment>
<dbReference type="InterPro" id="IPR036188">
    <property type="entry name" value="FAD/NAD-bd_sf"/>
</dbReference>
<dbReference type="GeneID" id="26643284"/>
<evidence type="ECO:0000256" key="6">
    <source>
        <dbReference type="ARBA" id="ARBA00022857"/>
    </source>
</evidence>
<dbReference type="Pfam" id="PF13434">
    <property type="entry name" value="Lys_Orn_oxgnase"/>
    <property type="match status" value="1"/>
</dbReference>